<dbReference type="SUPFAM" id="SSF56784">
    <property type="entry name" value="HAD-like"/>
    <property type="match status" value="1"/>
</dbReference>
<dbReference type="InterPro" id="IPR000150">
    <property type="entry name" value="Cof"/>
</dbReference>
<sequence>MPPNDIPSEAVSGSPYTTRKKSKRYRMVALDLDGTLLSSNGTLADVQAEYLRGLSEKGFILCLATGRSARRTYDHAAKLQIPRLPIVCNNGARGLVWSPGKSEDDPVIADQFQFLVPKGVAQRAIDLANKHGFFLQYYYRDSVYANEKSESHYTCTKKYTERRGIRIQHIEDDYQEMLDKDQLPTKLLLLFDSSVDYDNALQATNDAFGPSEATIVPGSWKWSRFLEILNASNNKGMGLQHMCEQLKVPLDEVIAIGDANNDIEFLQMAGLGVAVKNAVPEVKEIADVTLDFTNDDHGPMRILQELEEKGELDFHHGRR</sequence>
<dbReference type="GO" id="GO:0016791">
    <property type="term" value="F:phosphatase activity"/>
    <property type="evidence" value="ECO:0007669"/>
    <property type="project" value="UniProtKB-ARBA"/>
</dbReference>
<proteinExistence type="predicted"/>
<dbReference type="NCBIfam" id="TIGR01484">
    <property type="entry name" value="HAD-SF-IIB"/>
    <property type="match status" value="1"/>
</dbReference>
<dbReference type="EMBL" id="CAKOGP040001892">
    <property type="protein sequence ID" value="CAJ1955719.1"/>
    <property type="molecule type" value="Genomic_DNA"/>
</dbReference>
<dbReference type="PANTHER" id="PTHR10000">
    <property type="entry name" value="PHOSPHOSERINE PHOSPHATASE"/>
    <property type="match status" value="1"/>
</dbReference>
<dbReference type="InterPro" id="IPR023214">
    <property type="entry name" value="HAD_sf"/>
</dbReference>
<keyword evidence="2" id="KW-1185">Reference proteome</keyword>
<dbReference type="AlphaFoldDB" id="A0AAD2FX80"/>
<dbReference type="InterPro" id="IPR006379">
    <property type="entry name" value="HAD-SF_hydro_IIB"/>
</dbReference>
<dbReference type="NCBIfam" id="TIGR00099">
    <property type="entry name" value="Cof-subfamily"/>
    <property type="match status" value="1"/>
</dbReference>
<protein>
    <submittedName>
        <fullName evidence="1">Uncharacterized protein</fullName>
    </submittedName>
</protein>
<reference evidence="1" key="1">
    <citation type="submission" date="2023-08" db="EMBL/GenBank/DDBJ databases">
        <authorList>
            <person name="Audoor S."/>
            <person name="Bilcke G."/>
        </authorList>
    </citation>
    <scope>NUCLEOTIDE SEQUENCE</scope>
</reference>
<name>A0AAD2FX80_9STRA</name>
<dbReference type="GO" id="GO:0005829">
    <property type="term" value="C:cytosol"/>
    <property type="evidence" value="ECO:0007669"/>
    <property type="project" value="TreeGrafter"/>
</dbReference>
<accession>A0AAD2FX80</accession>
<dbReference type="Gene3D" id="3.40.50.1000">
    <property type="entry name" value="HAD superfamily/HAD-like"/>
    <property type="match status" value="1"/>
</dbReference>
<dbReference type="PANTHER" id="PTHR10000:SF8">
    <property type="entry name" value="HAD SUPERFAMILY HYDROLASE-LIKE, TYPE 3"/>
    <property type="match status" value="1"/>
</dbReference>
<gene>
    <name evidence="1" type="ORF">CYCCA115_LOCUS15890</name>
</gene>
<dbReference type="InterPro" id="IPR036412">
    <property type="entry name" value="HAD-like_sf"/>
</dbReference>
<dbReference type="GO" id="GO:0000287">
    <property type="term" value="F:magnesium ion binding"/>
    <property type="evidence" value="ECO:0007669"/>
    <property type="project" value="TreeGrafter"/>
</dbReference>
<evidence type="ECO:0000313" key="1">
    <source>
        <dbReference type="EMBL" id="CAJ1955719.1"/>
    </source>
</evidence>
<organism evidence="1 2">
    <name type="scientific">Cylindrotheca closterium</name>
    <dbReference type="NCBI Taxonomy" id="2856"/>
    <lineage>
        <taxon>Eukaryota</taxon>
        <taxon>Sar</taxon>
        <taxon>Stramenopiles</taxon>
        <taxon>Ochrophyta</taxon>
        <taxon>Bacillariophyta</taxon>
        <taxon>Bacillariophyceae</taxon>
        <taxon>Bacillariophycidae</taxon>
        <taxon>Bacillariales</taxon>
        <taxon>Bacillariaceae</taxon>
        <taxon>Cylindrotheca</taxon>
    </lineage>
</organism>
<dbReference type="Proteomes" id="UP001295423">
    <property type="component" value="Unassembled WGS sequence"/>
</dbReference>
<evidence type="ECO:0000313" key="2">
    <source>
        <dbReference type="Proteomes" id="UP001295423"/>
    </source>
</evidence>
<comment type="caution">
    <text evidence="1">The sequence shown here is derived from an EMBL/GenBank/DDBJ whole genome shotgun (WGS) entry which is preliminary data.</text>
</comment>
<dbReference type="Pfam" id="PF08282">
    <property type="entry name" value="Hydrolase_3"/>
    <property type="match status" value="1"/>
</dbReference>
<dbReference type="Gene3D" id="3.30.1240.10">
    <property type="match status" value="1"/>
</dbReference>